<dbReference type="GO" id="GO:0006935">
    <property type="term" value="P:chemotaxis"/>
    <property type="evidence" value="ECO:0007669"/>
    <property type="project" value="TreeGrafter"/>
</dbReference>
<dbReference type="InterPro" id="IPR004089">
    <property type="entry name" value="MCPsignal_dom"/>
</dbReference>
<dbReference type="SMART" id="SM00304">
    <property type="entry name" value="HAMP"/>
    <property type="match status" value="1"/>
</dbReference>
<keyword evidence="7" id="KW-1133">Transmembrane helix</keyword>
<gene>
    <name evidence="10" type="ORF">GCM10011487_20600</name>
</gene>
<dbReference type="EMBL" id="BLJN01000002">
    <property type="protein sequence ID" value="GFE80060.1"/>
    <property type="molecule type" value="Genomic_DNA"/>
</dbReference>
<evidence type="ECO:0000256" key="4">
    <source>
        <dbReference type="ARBA" id="ARBA00029447"/>
    </source>
</evidence>
<dbReference type="GO" id="GO:0005886">
    <property type="term" value="C:plasma membrane"/>
    <property type="evidence" value="ECO:0007669"/>
    <property type="project" value="TreeGrafter"/>
</dbReference>
<evidence type="ECO:0000256" key="1">
    <source>
        <dbReference type="ARBA" id="ARBA00004370"/>
    </source>
</evidence>
<dbReference type="Proteomes" id="UP000445000">
    <property type="component" value="Unassembled WGS sequence"/>
</dbReference>
<keyword evidence="7" id="KW-0472">Membrane</keyword>
<dbReference type="FunFam" id="1.10.287.950:FF:000001">
    <property type="entry name" value="Methyl-accepting chemotaxis sensory transducer"/>
    <property type="match status" value="1"/>
</dbReference>
<dbReference type="CDD" id="cd11386">
    <property type="entry name" value="MCP_signal"/>
    <property type="match status" value="1"/>
</dbReference>
<dbReference type="GO" id="GO:0004888">
    <property type="term" value="F:transmembrane signaling receptor activity"/>
    <property type="evidence" value="ECO:0007669"/>
    <property type="project" value="TreeGrafter"/>
</dbReference>
<evidence type="ECO:0000259" key="9">
    <source>
        <dbReference type="PROSITE" id="PS50885"/>
    </source>
</evidence>
<keyword evidence="7" id="KW-0812">Transmembrane</keyword>
<evidence type="ECO:0000256" key="7">
    <source>
        <dbReference type="SAM" id="Phobius"/>
    </source>
</evidence>
<dbReference type="InterPro" id="IPR003660">
    <property type="entry name" value="HAMP_dom"/>
</dbReference>
<feature type="region of interest" description="Disordered" evidence="6">
    <location>
        <begin position="543"/>
        <end position="571"/>
    </location>
</feature>
<dbReference type="PANTHER" id="PTHR43531">
    <property type="entry name" value="PROTEIN ICFG"/>
    <property type="match status" value="1"/>
</dbReference>
<comment type="subcellular location">
    <subcellularLocation>
        <location evidence="1">Membrane</location>
    </subcellularLocation>
</comment>
<feature type="domain" description="Methyl-accepting transducer" evidence="8">
    <location>
        <begin position="294"/>
        <end position="523"/>
    </location>
</feature>
<protein>
    <submittedName>
        <fullName evidence="10">Methyl-accepting chemotaxis protein</fullName>
    </submittedName>
</protein>
<dbReference type="SUPFAM" id="SSF58104">
    <property type="entry name" value="Methyl-accepting chemotaxis protein (MCP) signaling domain"/>
    <property type="match status" value="1"/>
</dbReference>
<dbReference type="Pfam" id="PF00672">
    <property type="entry name" value="HAMP"/>
    <property type="match status" value="1"/>
</dbReference>
<comment type="caution">
    <text evidence="10">The sequence shown here is derived from an EMBL/GenBank/DDBJ whole genome shotgun (WGS) entry which is preliminary data.</text>
</comment>
<dbReference type="PROSITE" id="PS50111">
    <property type="entry name" value="CHEMOTAXIS_TRANSDUC_2"/>
    <property type="match status" value="1"/>
</dbReference>
<evidence type="ECO:0000313" key="10">
    <source>
        <dbReference type="EMBL" id="GFE80060.1"/>
    </source>
</evidence>
<proteinExistence type="inferred from homology"/>
<name>A0A829YA60_9GAMM</name>
<accession>A0A829YA60</accession>
<evidence type="ECO:0000313" key="11">
    <source>
        <dbReference type="Proteomes" id="UP000445000"/>
    </source>
</evidence>
<evidence type="ECO:0000259" key="8">
    <source>
        <dbReference type="PROSITE" id="PS50111"/>
    </source>
</evidence>
<dbReference type="PANTHER" id="PTHR43531:SF14">
    <property type="entry name" value="METHYL-ACCEPTING CHEMOTAXIS PROTEIN I-RELATED"/>
    <property type="match status" value="1"/>
</dbReference>
<dbReference type="Gene3D" id="1.10.287.950">
    <property type="entry name" value="Methyl-accepting chemotaxis protein"/>
    <property type="match status" value="1"/>
</dbReference>
<keyword evidence="3 5" id="KW-0807">Transducer</keyword>
<evidence type="ECO:0000256" key="3">
    <source>
        <dbReference type="ARBA" id="ARBA00023224"/>
    </source>
</evidence>
<dbReference type="AlphaFoldDB" id="A0A829YA60"/>
<dbReference type="RefSeq" id="WP_244318899.1">
    <property type="nucleotide sequence ID" value="NZ_BLJN01000002.1"/>
</dbReference>
<feature type="domain" description="HAMP" evidence="9">
    <location>
        <begin position="237"/>
        <end position="289"/>
    </location>
</feature>
<dbReference type="Pfam" id="PF00015">
    <property type="entry name" value="MCPsignal"/>
    <property type="match status" value="1"/>
</dbReference>
<dbReference type="PROSITE" id="PS50885">
    <property type="entry name" value="HAMP"/>
    <property type="match status" value="1"/>
</dbReference>
<organism evidence="10 11">
    <name type="scientific">Steroidobacter agaridevorans</name>
    <dbReference type="NCBI Taxonomy" id="2695856"/>
    <lineage>
        <taxon>Bacteria</taxon>
        <taxon>Pseudomonadati</taxon>
        <taxon>Pseudomonadota</taxon>
        <taxon>Gammaproteobacteria</taxon>
        <taxon>Steroidobacterales</taxon>
        <taxon>Steroidobacteraceae</taxon>
        <taxon>Steroidobacter</taxon>
    </lineage>
</organism>
<evidence type="ECO:0000256" key="5">
    <source>
        <dbReference type="PROSITE-ProRule" id="PRU00284"/>
    </source>
</evidence>
<keyword evidence="2" id="KW-0488">Methylation</keyword>
<dbReference type="GO" id="GO:0007165">
    <property type="term" value="P:signal transduction"/>
    <property type="evidence" value="ECO:0007669"/>
    <property type="project" value="UniProtKB-KW"/>
</dbReference>
<sequence>MSLKQMMLIMMIGSAFAMLALGFCIQRLGAATAGVAAAYEVRYNSYLLADEMRQSSDDLTRLARTYVVSGERKWKDQYQEVLDIRAGKLPRPAQYHKVYWDFRAADIRPARGEEPAMALTELMKQAGFTTEEFAKLAEAERNSNDLVRTETLAMNAVDGGNPADRTSAQALMHDENYHKFKARIMEPVNEFFDAVDRRTQGSIEAAENKKTFWYTLLVAIALTTVFLLVTSLWLAYRQLSKSLTEAVRVSGAIAAGRLNIQVTPSGPREVASLLGAMADMRARLVSVVSNVRKNADSVAMACGHIAQGNADLSARTQEQASALQQTASSMEELSATVHRNSDNAAQADQLTRGASTIATRGGEVVGKVVETMQGISESSHKIADIIGVIDSIAFQTNLLALNAAVEAARAGEQGRGFAVVAAEVRQLAQRSADAAKQIRTLILDSVGRVEQGSAFVDQAGATMTELLAAIKRVTDITGEISAASSEQSSGVTQISHAVAQMDSVTQQNAALVEESAAAAEMLEQQGRELVAAVAVFQLSDSDEHAQRERIHSTRPIASGSRASSLELDAAA</sequence>
<reference evidence="11" key="1">
    <citation type="submission" date="2020-01" db="EMBL/GenBank/DDBJ databases">
        <title>'Steroidobacter agaridevorans' sp. nov., agar-degrading bacteria isolated from rhizosphere soils.</title>
        <authorList>
            <person name="Ikenaga M."/>
            <person name="Kataoka M."/>
            <person name="Murouchi A."/>
            <person name="Katsuragi S."/>
            <person name="Sakai M."/>
        </authorList>
    </citation>
    <scope>NUCLEOTIDE SEQUENCE [LARGE SCALE GENOMIC DNA]</scope>
    <source>
        <strain evidence="11">YU21-B</strain>
    </source>
</reference>
<dbReference type="InterPro" id="IPR051310">
    <property type="entry name" value="MCP_chemotaxis"/>
</dbReference>
<keyword evidence="11" id="KW-1185">Reference proteome</keyword>
<dbReference type="SMART" id="SM00283">
    <property type="entry name" value="MA"/>
    <property type="match status" value="1"/>
</dbReference>
<evidence type="ECO:0000256" key="6">
    <source>
        <dbReference type="SAM" id="MobiDB-lite"/>
    </source>
</evidence>
<comment type="similarity">
    <text evidence="4">Belongs to the methyl-accepting chemotaxis (MCP) protein family.</text>
</comment>
<feature type="transmembrane region" description="Helical" evidence="7">
    <location>
        <begin position="212"/>
        <end position="236"/>
    </location>
</feature>
<evidence type="ECO:0000256" key="2">
    <source>
        <dbReference type="ARBA" id="ARBA00022481"/>
    </source>
</evidence>